<comment type="similarity">
    <text evidence="2 11">Belongs to the Mediator complex subunit 13 family.</text>
</comment>
<comment type="subunit">
    <text evidence="11">Component of the SRB8-11 complex, which itself associates with the Mediator complex.</text>
</comment>
<gene>
    <name evidence="16" type="ORF">PRZ48_000353</name>
</gene>
<evidence type="ECO:0000256" key="8">
    <source>
        <dbReference type="ARBA" id="ARBA00023242"/>
    </source>
</evidence>
<evidence type="ECO:0000256" key="4">
    <source>
        <dbReference type="ARBA" id="ARBA00022491"/>
    </source>
</evidence>
<accession>A0ABR0EZP3</accession>
<keyword evidence="5 11" id="KW-0805">Transcription regulation</keyword>
<dbReference type="Pfam" id="PF06333">
    <property type="entry name" value="Med13_C"/>
    <property type="match status" value="1"/>
</dbReference>
<reference evidence="16 17" key="1">
    <citation type="journal article" date="2023" name="G3 (Bethesda)">
        <title>A chromosome-level genome assembly of Zasmidium syzygii isolated from banana leaves.</title>
        <authorList>
            <person name="van Westerhoven A.C."/>
            <person name="Mehrabi R."/>
            <person name="Talebi R."/>
            <person name="Steentjes M.B.F."/>
            <person name="Corcolon B."/>
            <person name="Chong P.A."/>
            <person name="Kema G.H.J."/>
            <person name="Seidl M.F."/>
        </authorList>
    </citation>
    <scope>NUCLEOTIDE SEQUENCE [LARGE SCALE GENOMIC DNA]</scope>
    <source>
        <strain evidence="16 17">P124</strain>
    </source>
</reference>
<dbReference type="PANTHER" id="PTHR48249:SF3">
    <property type="entry name" value="MEDIATOR OF RNA POLYMERASE II TRANSCRIPTION SUBUNIT 13"/>
    <property type="match status" value="1"/>
</dbReference>
<evidence type="ECO:0000256" key="6">
    <source>
        <dbReference type="ARBA" id="ARBA00023159"/>
    </source>
</evidence>
<feature type="domain" description="Mediator complex subunit Med13 N-terminal" evidence="14">
    <location>
        <begin position="1"/>
        <end position="261"/>
    </location>
</feature>
<keyword evidence="4 11" id="KW-0678">Repressor</keyword>
<keyword evidence="6 11" id="KW-0010">Activator</keyword>
<evidence type="ECO:0000256" key="9">
    <source>
        <dbReference type="ARBA" id="ARBA00025661"/>
    </source>
</evidence>
<feature type="domain" description="Mediator complex subunit Med13 C-terminal" evidence="13">
    <location>
        <begin position="1101"/>
        <end position="1419"/>
    </location>
</feature>
<feature type="domain" description="MID" evidence="15">
    <location>
        <begin position="905"/>
        <end position="1083"/>
    </location>
</feature>
<evidence type="ECO:0000256" key="10">
    <source>
        <dbReference type="ARBA" id="ARBA00032008"/>
    </source>
</evidence>
<evidence type="ECO:0000256" key="1">
    <source>
        <dbReference type="ARBA" id="ARBA00004123"/>
    </source>
</evidence>
<evidence type="ECO:0000256" key="3">
    <source>
        <dbReference type="ARBA" id="ARBA00019618"/>
    </source>
</evidence>
<evidence type="ECO:0000313" key="16">
    <source>
        <dbReference type="EMBL" id="KAK4506621.1"/>
    </source>
</evidence>
<organism evidence="16 17">
    <name type="scientific">Zasmidium cellare</name>
    <name type="common">Wine cellar mold</name>
    <name type="synonym">Racodium cellare</name>
    <dbReference type="NCBI Taxonomy" id="395010"/>
    <lineage>
        <taxon>Eukaryota</taxon>
        <taxon>Fungi</taxon>
        <taxon>Dikarya</taxon>
        <taxon>Ascomycota</taxon>
        <taxon>Pezizomycotina</taxon>
        <taxon>Dothideomycetes</taxon>
        <taxon>Dothideomycetidae</taxon>
        <taxon>Mycosphaerellales</taxon>
        <taxon>Mycosphaerellaceae</taxon>
        <taxon>Zasmidium</taxon>
    </lineage>
</organism>
<evidence type="ECO:0000313" key="17">
    <source>
        <dbReference type="Proteomes" id="UP001305779"/>
    </source>
</evidence>
<name>A0ABR0EZP3_ZASCE</name>
<keyword evidence="17" id="KW-1185">Reference proteome</keyword>
<dbReference type="InterPro" id="IPR021643">
    <property type="entry name" value="Mediator_Med13_N"/>
</dbReference>
<evidence type="ECO:0000256" key="2">
    <source>
        <dbReference type="ARBA" id="ARBA00009354"/>
    </source>
</evidence>
<evidence type="ECO:0000256" key="7">
    <source>
        <dbReference type="ARBA" id="ARBA00023163"/>
    </source>
</evidence>
<evidence type="ECO:0000259" key="14">
    <source>
        <dbReference type="Pfam" id="PF11597"/>
    </source>
</evidence>
<dbReference type="InterPro" id="IPR051139">
    <property type="entry name" value="Mediator_complx_sub13"/>
</dbReference>
<feature type="compositionally biased region" description="Polar residues" evidence="12">
    <location>
        <begin position="1244"/>
        <end position="1274"/>
    </location>
</feature>
<evidence type="ECO:0000256" key="11">
    <source>
        <dbReference type="RuleBase" id="RU364134"/>
    </source>
</evidence>
<proteinExistence type="inferred from homology"/>
<dbReference type="Pfam" id="PF11597">
    <property type="entry name" value="Med13_N"/>
    <property type="match status" value="1"/>
</dbReference>
<comment type="subcellular location">
    <subcellularLocation>
        <location evidence="1 11">Nucleus</location>
    </subcellularLocation>
</comment>
<dbReference type="InterPro" id="IPR041285">
    <property type="entry name" value="MID_MedPIWI"/>
</dbReference>
<comment type="caution">
    <text evidence="16">The sequence shown here is derived from an EMBL/GenBank/DDBJ whole genome shotgun (WGS) entry which is preliminary data.</text>
</comment>
<feature type="compositionally biased region" description="Polar residues" evidence="12">
    <location>
        <begin position="604"/>
        <end position="616"/>
    </location>
</feature>
<dbReference type="PANTHER" id="PTHR48249">
    <property type="entry name" value="MEDIATOR OF RNA POLYMERASE II TRANSCRIPTION SUBUNIT 13"/>
    <property type="match status" value="1"/>
</dbReference>
<comment type="function">
    <text evidence="9 11">Component of the SRB8-11 complex. The SRB8-11 complex is a regulatory module of the Mediator complex which is itself involved in regulation of basal and activated RNA polymerase II-dependent transcription. The SRB8-11 complex may be involved in the transcriptional repression of a subset of genes regulated by Mediator. It may inhibit the association of the Mediator complex with RNA polymerase II to form the holoenzyme complex.</text>
</comment>
<feature type="region of interest" description="Disordered" evidence="12">
    <location>
        <begin position="1240"/>
        <end position="1286"/>
    </location>
</feature>
<keyword evidence="8 11" id="KW-0539">Nucleus</keyword>
<evidence type="ECO:0000256" key="5">
    <source>
        <dbReference type="ARBA" id="ARBA00023015"/>
    </source>
</evidence>
<dbReference type="Pfam" id="PF18296">
    <property type="entry name" value="MID_MedPIWI"/>
    <property type="match status" value="1"/>
</dbReference>
<keyword evidence="7 11" id="KW-0804">Transcription</keyword>
<feature type="region of interest" description="Disordered" evidence="12">
    <location>
        <begin position="598"/>
        <end position="672"/>
    </location>
</feature>
<evidence type="ECO:0000259" key="15">
    <source>
        <dbReference type="Pfam" id="PF18296"/>
    </source>
</evidence>
<protein>
    <recommendedName>
        <fullName evidence="3 11">Mediator of RNA polymerase II transcription subunit 13</fullName>
    </recommendedName>
    <alternativeName>
        <fullName evidence="10 11">Mediator complex subunit 13</fullName>
    </alternativeName>
</protein>
<dbReference type="EMBL" id="JAXOVC010000001">
    <property type="protein sequence ID" value="KAK4506621.1"/>
    <property type="molecule type" value="Genomic_DNA"/>
</dbReference>
<feature type="compositionally biased region" description="Acidic residues" evidence="12">
    <location>
        <begin position="637"/>
        <end position="659"/>
    </location>
</feature>
<sequence length="1435" mass="156723">MDFPKLCSSNVHVIENLGQTQFFLYSQKDDQVGSQEWRQYAQEIIASFREQNVLCSRQEGDIWLFGDISSEQKGTMKTYDGLVLADEGKIEEYGAKQIPGRKPVKDVLQDAIECAIAFRLAKDSDGIHVAPWTWIYCSREDDDAAGLESTVVRLHARFAPTGALYLVPESVASQWFPADLAPVRNNIDTLIAPFGRLAKTVHDDESVKAFVSGASWRSHVHDALRAEGIYLDDDETWQIIHFSDDSPGDAFEWPARLCFIPAQKMPVPNLNDCDWRSWFTGATDDVCFRNPLATAEEWFLGAAAREREAQADQIESSVNGLEDSIEPGVAASASLPQAVNETSLATSPLFNQRNLEQQAAMAGIYPTPPDGLTQSQTMPNINAVTTPSVTQAELAPPSSDLLPAIDDPQFKGHEFSMSAEPEPYQMGQEDLFGDVGEMEFGDHEVGDADFSFFDEPDDDPAAPPPADIEMLEAPILDTNDTTDKATATEPETSTSENVDKQGPEPAPGDVSAVEDSEPPKLSDMDTKVDRTPAGSHSPESNVREPEKPLSPFGIRERLLPPPVPASIAQNSVNAAANRRRSTFSPIAFRDGLHLESKYAHAQIPTDSARSSRSQPTEPDINLPSTRKKSRLLRRDDESDEESDSEDDSYESESGESEEELPPKLPWDSKKRKRHIDHDSAASLAWFDVSQPIEHRTDEDVSPAAVARILDRCVAPPRVLDAAQLRRVSFQARDASARNELETDGISSSRTPPMPFIEDVHDLRKDDLVCIAQVVCEVSTSILRATTQDFASGAPHPALAPYTLGGLDAIMRKTLMNVFPDSEACDLGKVALTREPPNRAGPNPGKTPQGQPRPLQRSDSMILGPDYFPLTAPYVRIQRGTDNWEMLPASLSFWEPLGLGPASGPKKLRAFCLFPANEDLQHLVEQYISDIGTAFESCKLGSHVYLRNASDKDESDNYEDGMAPVELGDDVSLEGALKAFATASTELGKALSTISYDESDKTIVIYMVNPFEDSAALQHLCACFWLLFKAYRDNLPKARRNQCVGDIVLQVVPISTIASLGGLVIPDAKQMAMLAREVYDRCPPSTSTQLPENVSPLPILVAPSVELASTAPKRIGFQLTAEPPSDLMHEGSVLHLAYAISRDKQWLTAAWIDSTGQHQSTVTFCLRGRSLADVVEDVWERTREIMAARQVMWRIFILTPESVDRVISQCWRNLTSKPRPQPLCVTLSSAQIDSALQIFPPAASGDQTTGKDTQDSAFLTPASTPQGNNFTSSPDVSGLANAPLTPAPSETAASIAENDPEAHLTDVTDETWGVLLSPKLTHLASNTGMANGIIFKRGDADLTPTASSVAPSEGLPSLGVSLHWTIQVKPTGGVDEGSIRQAELTLRELLKLYRNLALLTKAKGLEREDMQLVPLHVAMAIRGASGLEGMLAPVPS</sequence>
<feature type="region of interest" description="Disordered" evidence="12">
    <location>
        <begin position="447"/>
        <end position="580"/>
    </location>
</feature>
<feature type="compositionally biased region" description="Basic and acidic residues" evidence="12">
    <location>
        <begin position="517"/>
        <end position="530"/>
    </location>
</feature>
<evidence type="ECO:0000259" key="13">
    <source>
        <dbReference type="Pfam" id="PF06333"/>
    </source>
</evidence>
<dbReference type="Proteomes" id="UP001305779">
    <property type="component" value="Unassembled WGS sequence"/>
</dbReference>
<feature type="compositionally biased region" description="Low complexity" evidence="12">
    <location>
        <begin position="484"/>
        <end position="496"/>
    </location>
</feature>
<dbReference type="InterPro" id="IPR009401">
    <property type="entry name" value="Med13_C"/>
</dbReference>
<evidence type="ECO:0000256" key="12">
    <source>
        <dbReference type="SAM" id="MobiDB-lite"/>
    </source>
</evidence>
<feature type="region of interest" description="Disordered" evidence="12">
    <location>
        <begin position="832"/>
        <end position="857"/>
    </location>
</feature>